<evidence type="ECO:0000313" key="14">
    <source>
        <dbReference type="EMBL" id="QNN68664.1"/>
    </source>
</evidence>
<dbReference type="PROSITE" id="PS50110">
    <property type="entry name" value="RESPONSE_REGULATORY"/>
    <property type="match status" value="1"/>
</dbReference>
<dbReference type="InterPro" id="IPR001789">
    <property type="entry name" value="Sig_transdc_resp-reg_receiver"/>
</dbReference>
<dbReference type="SMART" id="SM00387">
    <property type="entry name" value="HATPase_c"/>
    <property type="match status" value="1"/>
</dbReference>
<dbReference type="InterPro" id="IPR035965">
    <property type="entry name" value="PAS-like_dom_sf"/>
</dbReference>
<dbReference type="AlphaFoldDB" id="A0A7G9SLD9"/>
<dbReference type="Gene3D" id="3.30.565.10">
    <property type="entry name" value="Histidine kinase-like ATPase, C-terminal domain"/>
    <property type="match status" value="1"/>
</dbReference>
<feature type="modified residue" description="4-aspartylphosphate" evidence="9">
    <location>
        <position position="885"/>
    </location>
</feature>
<dbReference type="SMART" id="SM00388">
    <property type="entry name" value="HisKA"/>
    <property type="match status" value="1"/>
</dbReference>
<dbReference type="InterPro" id="IPR000014">
    <property type="entry name" value="PAS"/>
</dbReference>
<dbReference type="Gene3D" id="3.30.450.20">
    <property type="entry name" value="PAS domain"/>
    <property type="match status" value="3"/>
</dbReference>
<dbReference type="PRINTS" id="PR00344">
    <property type="entry name" value="BCTRLSENSOR"/>
</dbReference>
<name>A0A7G9SLD9_9SPHN</name>
<feature type="domain" description="Histidine kinase" evidence="11">
    <location>
        <begin position="594"/>
        <end position="814"/>
    </location>
</feature>
<evidence type="ECO:0000256" key="2">
    <source>
        <dbReference type="ARBA" id="ARBA00012438"/>
    </source>
</evidence>
<dbReference type="PANTHER" id="PTHR43065">
    <property type="entry name" value="SENSOR HISTIDINE KINASE"/>
    <property type="match status" value="1"/>
</dbReference>
<evidence type="ECO:0000313" key="15">
    <source>
        <dbReference type="Proteomes" id="UP000515971"/>
    </source>
</evidence>
<keyword evidence="6" id="KW-0418">Kinase</keyword>
<dbReference type="SUPFAM" id="SSF52172">
    <property type="entry name" value="CheY-like"/>
    <property type="match status" value="1"/>
</dbReference>
<feature type="domain" description="Response regulatory" evidence="12">
    <location>
        <begin position="835"/>
        <end position="945"/>
    </location>
</feature>
<dbReference type="SMART" id="SM00065">
    <property type="entry name" value="GAF"/>
    <property type="match status" value="1"/>
</dbReference>
<dbReference type="Pfam" id="PF01590">
    <property type="entry name" value="GAF"/>
    <property type="match status" value="1"/>
</dbReference>
<dbReference type="Gene3D" id="3.40.50.2300">
    <property type="match status" value="1"/>
</dbReference>
<dbReference type="InterPro" id="IPR036097">
    <property type="entry name" value="HisK_dim/P_sf"/>
</dbReference>
<dbReference type="CDD" id="cd00130">
    <property type="entry name" value="PAS"/>
    <property type="match status" value="1"/>
</dbReference>
<dbReference type="KEGG" id="slut:H9L13_12195"/>
<evidence type="ECO:0000256" key="8">
    <source>
        <dbReference type="ARBA" id="ARBA00023012"/>
    </source>
</evidence>
<dbReference type="GO" id="GO:0005524">
    <property type="term" value="F:ATP binding"/>
    <property type="evidence" value="ECO:0007669"/>
    <property type="project" value="UniProtKB-KW"/>
</dbReference>
<evidence type="ECO:0000256" key="4">
    <source>
        <dbReference type="ARBA" id="ARBA00022679"/>
    </source>
</evidence>
<evidence type="ECO:0000259" key="11">
    <source>
        <dbReference type="PROSITE" id="PS50109"/>
    </source>
</evidence>
<dbReference type="Pfam" id="PF02518">
    <property type="entry name" value="HATPase_c"/>
    <property type="match status" value="1"/>
</dbReference>
<protein>
    <recommendedName>
        <fullName evidence="2">histidine kinase</fullName>
        <ecNumber evidence="2">2.7.13.3</ecNumber>
    </recommendedName>
</protein>
<evidence type="ECO:0000256" key="1">
    <source>
        <dbReference type="ARBA" id="ARBA00000085"/>
    </source>
</evidence>
<keyword evidence="4" id="KW-0808">Transferase</keyword>
<dbReference type="SMART" id="SM00448">
    <property type="entry name" value="REC"/>
    <property type="match status" value="1"/>
</dbReference>
<evidence type="ECO:0000256" key="7">
    <source>
        <dbReference type="ARBA" id="ARBA00022840"/>
    </source>
</evidence>
<dbReference type="InterPro" id="IPR011006">
    <property type="entry name" value="CheY-like_superfamily"/>
</dbReference>
<dbReference type="InterPro" id="IPR013655">
    <property type="entry name" value="PAS_fold_3"/>
</dbReference>
<keyword evidence="8" id="KW-0902">Two-component regulatory system</keyword>
<dbReference type="InterPro" id="IPR003018">
    <property type="entry name" value="GAF"/>
</dbReference>
<dbReference type="InterPro" id="IPR003594">
    <property type="entry name" value="HATPase_dom"/>
</dbReference>
<dbReference type="Pfam" id="PF08447">
    <property type="entry name" value="PAS_3"/>
    <property type="match status" value="1"/>
</dbReference>
<gene>
    <name evidence="14" type="ORF">H9L13_12195</name>
</gene>
<evidence type="ECO:0000259" key="13">
    <source>
        <dbReference type="PROSITE" id="PS50112"/>
    </source>
</evidence>
<dbReference type="Gene3D" id="1.10.287.130">
    <property type="match status" value="1"/>
</dbReference>
<dbReference type="SUPFAM" id="SSF55785">
    <property type="entry name" value="PYP-like sensor domain (PAS domain)"/>
    <property type="match status" value="3"/>
</dbReference>
<accession>A0A7G9SLD9</accession>
<dbReference type="GO" id="GO:0000155">
    <property type="term" value="F:phosphorelay sensor kinase activity"/>
    <property type="evidence" value="ECO:0007669"/>
    <property type="project" value="InterPro"/>
</dbReference>
<dbReference type="InterPro" id="IPR029016">
    <property type="entry name" value="GAF-like_dom_sf"/>
</dbReference>
<feature type="coiled-coil region" evidence="10">
    <location>
        <begin position="432"/>
        <end position="459"/>
    </location>
</feature>
<proteinExistence type="predicted"/>
<dbReference type="Pfam" id="PF08448">
    <property type="entry name" value="PAS_4"/>
    <property type="match status" value="1"/>
</dbReference>
<keyword evidence="7" id="KW-0067">ATP-binding</keyword>
<dbReference type="SUPFAM" id="SSF47384">
    <property type="entry name" value="Homodimeric domain of signal transducing histidine kinase"/>
    <property type="match status" value="1"/>
</dbReference>
<dbReference type="InterPro" id="IPR013656">
    <property type="entry name" value="PAS_4"/>
</dbReference>
<organism evidence="14 15">
    <name type="scientific">Sphingomonas lutea</name>
    <dbReference type="NCBI Taxonomy" id="1045317"/>
    <lineage>
        <taxon>Bacteria</taxon>
        <taxon>Pseudomonadati</taxon>
        <taxon>Pseudomonadota</taxon>
        <taxon>Alphaproteobacteria</taxon>
        <taxon>Sphingomonadales</taxon>
        <taxon>Sphingomonadaceae</taxon>
        <taxon>Sphingomonas</taxon>
    </lineage>
</organism>
<keyword evidence="5" id="KW-0547">Nucleotide-binding</keyword>
<evidence type="ECO:0000259" key="12">
    <source>
        <dbReference type="PROSITE" id="PS50110"/>
    </source>
</evidence>
<dbReference type="EMBL" id="CP060718">
    <property type="protein sequence ID" value="QNN68664.1"/>
    <property type="molecule type" value="Genomic_DNA"/>
</dbReference>
<evidence type="ECO:0000256" key="3">
    <source>
        <dbReference type="ARBA" id="ARBA00022553"/>
    </source>
</evidence>
<dbReference type="InterPro" id="IPR005467">
    <property type="entry name" value="His_kinase_dom"/>
</dbReference>
<evidence type="ECO:0000256" key="5">
    <source>
        <dbReference type="ARBA" id="ARBA00022741"/>
    </source>
</evidence>
<evidence type="ECO:0000256" key="9">
    <source>
        <dbReference type="PROSITE-ProRule" id="PRU00169"/>
    </source>
</evidence>
<keyword evidence="10" id="KW-0175">Coiled coil</keyword>
<evidence type="ECO:0000256" key="10">
    <source>
        <dbReference type="SAM" id="Coils"/>
    </source>
</evidence>
<dbReference type="Pfam" id="PF00512">
    <property type="entry name" value="HisKA"/>
    <property type="match status" value="1"/>
</dbReference>
<feature type="domain" description="PAS" evidence="13">
    <location>
        <begin position="472"/>
        <end position="523"/>
    </location>
</feature>
<dbReference type="SUPFAM" id="SSF55781">
    <property type="entry name" value="GAF domain-like"/>
    <property type="match status" value="1"/>
</dbReference>
<dbReference type="PROSITE" id="PS50112">
    <property type="entry name" value="PAS"/>
    <property type="match status" value="1"/>
</dbReference>
<dbReference type="Proteomes" id="UP000515971">
    <property type="component" value="Chromosome"/>
</dbReference>
<keyword evidence="3 9" id="KW-0597">Phosphoprotein</keyword>
<dbReference type="SMART" id="SM00091">
    <property type="entry name" value="PAS"/>
    <property type="match status" value="1"/>
</dbReference>
<keyword evidence="15" id="KW-1185">Reference proteome</keyword>
<dbReference type="NCBIfam" id="TIGR00229">
    <property type="entry name" value="sensory_box"/>
    <property type="match status" value="2"/>
</dbReference>
<reference evidence="14 15" key="1">
    <citation type="submission" date="2020-08" db="EMBL/GenBank/DDBJ databases">
        <title>Genome sequence of Sphingomonas lutea KCTC 23642T.</title>
        <authorList>
            <person name="Hyun D.-W."/>
            <person name="Bae J.-W."/>
        </authorList>
    </citation>
    <scope>NUCLEOTIDE SEQUENCE [LARGE SCALE GENOMIC DNA]</scope>
    <source>
        <strain evidence="14 15">KCTC 23642</strain>
    </source>
</reference>
<dbReference type="SUPFAM" id="SSF55874">
    <property type="entry name" value="ATPase domain of HSP90 chaperone/DNA topoisomerase II/histidine kinase"/>
    <property type="match status" value="1"/>
</dbReference>
<dbReference type="Pfam" id="PF00072">
    <property type="entry name" value="Response_reg"/>
    <property type="match status" value="1"/>
</dbReference>
<evidence type="ECO:0000256" key="6">
    <source>
        <dbReference type="ARBA" id="ARBA00022777"/>
    </source>
</evidence>
<dbReference type="EC" id="2.7.13.3" evidence="2"/>
<dbReference type="PROSITE" id="PS50109">
    <property type="entry name" value="HIS_KIN"/>
    <property type="match status" value="1"/>
</dbReference>
<dbReference type="Gene3D" id="3.30.450.40">
    <property type="match status" value="1"/>
</dbReference>
<dbReference type="PANTHER" id="PTHR43065:SF46">
    <property type="entry name" value="C4-DICARBOXYLATE TRANSPORT SENSOR PROTEIN DCTB"/>
    <property type="match status" value="1"/>
</dbReference>
<comment type="catalytic activity">
    <reaction evidence="1">
        <text>ATP + protein L-histidine = ADP + protein N-phospho-L-histidine.</text>
        <dbReference type="EC" id="2.7.13.3"/>
    </reaction>
</comment>
<dbReference type="Pfam" id="PF13188">
    <property type="entry name" value="PAS_8"/>
    <property type="match status" value="1"/>
</dbReference>
<dbReference type="InterPro" id="IPR003661">
    <property type="entry name" value="HisK_dim/P_dom"/>
</dbReference>
<sequence>MAELFRTHDWSTSPVGEPSTWPQSLRSAVQLMLANKHLMFVAWGPELAFLYNDGYRPVFGNKHPWALGRPFKEVWSEIWDDISPLVDQALAGEATWSENLHLVMERNGYPEDTWYTFSYSPLRDESGAIAGMFCAGAETTERVLAERRWSALSMLDDRLRDIADPEEIAQASAELLGKALNACRVGYGDIDSAAGTIRVGRTWSTPGLPDVTGVHAFADYGTYIDELRRGEVVSVANIADDPRTSARAAQFRKLGIGAFIDSPVVEDGETVAQVFVHAPNPRIWNEDEIAVAAEFANRTRAAVARRRADEALRESEVRYRTLFEAIDAGFCIIELILDEHGRATDYWFVEANPAFERQSGLDGAVGRRMREFAPDLEEEWFERYGHVAMTGEPLRVEGEAAPLGRWFDIIAFRVGAPEQRRVAVLFNDITARHSAEKRLRDLNETLEEQIDLRSAERDRLWNLSQDMLARADYGGMMSAVSPAWTKVLGWSETELLTRAYATFMHPDDMPPTLAAIGKMADTREPARFENRIATRNGGWKHIEWTVAPEPDGVNFIAVGRDLSASKARETELADAQEQLRQSQKMEAMGQLTGGVAHDFNNLLTPIVGALDMLQRKGVGGEREQRLIEGALQSSDRAKTLVQRLLAFARRQPLQSTAVNVVELVTGMAELLASTTGPQIRVVVEAEKDLPLAKADANQLEMALLNLGVNARDAMPDGGTLRISADLERIRTGHRSGLPTGEYVRLSVADTGIGMDEVTVARSVEPFFSTKGVGKGTGLGLSMVHGLASQLGGALTIDSRPGLGTNVALWLPRTDDVAAPVTIPTEPTGPRDSQGQVLLVDDEELVRASTADMLAGLGYGVIEAESAEQAMLLVEQGLEPDLLVTDHLMPGMTGTELARRLRDEKPDMPVLVVSGYTDIEGIAADLPRLTKPFRNDDLAAKLATLGLGAADGSSAHAHKS</sequence>
<dbReference type="InterPro" id="IPR004358">
    <property type="entry name" value="Sig_transdc_His_kin-like_C"/>
</dbReference>
<dbReference type="InterPro" id="IPR036890">
    <property type="entry name" value="HATPase_C_sf"/>
</dbReference>